<name>A0AAF0Q4A6_SOLVR</name>
<evidence type="ECO:0000313" key="2">
    <source>
        <dbReference type="EMBL" id="WMV13631.1"/>
    </source>
</evidence>
<dbReference type="EMBL" id="CP133613">
    <property type="protein sequence ID" value="WMV13631.1"/>
    <property type="molecule type" value="Genomic_DNA"/>
</dbReference>
<proteinExistence type="predicted"/>
<evidence type="ECO:0000313" key="3">
    <source>
        <dbReference type="Proteomes" id="UP001234989"/>
    </source>
</evidence>
<dbReference type="Proteomes" id="UP001234989">
    <property type="component" value="Chromosome 2"/>
</dbReference>
<dbReference type="AlphaFoldDB" id="A0AAF0Q4A6"/>
<reference evidence="2" key="1">
    <citation type="submission" date="2023-08" db="EMBL/GenBank/DDBJ databases">
        <title>A de novo genome assembly of Solanum verrucosum Schlechtendal, a Mexican diploid species geographically isolated from the other diploid A-genome species in potato relatives.</title>
        <authorList>
            <person name="Hosaka K."/>
        </authorList>
    </citation>
    <scope>NUCLEOTIDE SEQUENCE</scope>
    <source>
        <tissue evidence="2">Young leaves</tissue>
    </source>
</reference>
<feature type="region of interest" description="Disordered" evidence="1">
    <location>
        <begin position="150"/>
        <end position="174"/>
    </location>
</feature>
<protein>
    <submittedName>
        <fullName evidence="2">Uncharacterized protein</fullName>
    </submittedName>
</protein>
<keyword evidence="3" id="KW-1185">Reference proteome</keyword>
<organism evidence="2 3">
    <name type="scientific">Solanum verrucosum</name>
    <dbReference type="NCBI Taxonomy" id="315347"/>
    <lineage>
        <taxon>Eukaryota</taxon>
        <taxon>Viridiplantae</taxon>
        <taxon>Streptophyta</taxon>
        <taxon>Embryophyta</taxon>
        <taxon>Tracheophyta</taxon>
        <taxon>Spermatophyta</taxon>
        <taxon>Magnoliopsida</taxon>
        <taxon>eudicotyledons</taxon>
        <taxon>Gunneridae</taxon>
        <taxon>Pentapetalae</taxon>
        <taxon>asterids</taxon>
        <taxon>lamiids</taxon>
        <taxon>Solanales</taxon>
        <taxon>Solanaceae</taxon>
        <taxon>Solanoideae</taxon>
        <taxon>Solaneae</taxon>
        <taxon>Solanum</taxon>
    </lineage>
</organism>
<evidence type="ECO:0000256" key="1">
    <source>
        <dbReference type="SAM" id="MobiDB-lite"/>
    </source>
</evidence>
<gene>
    <name evidence="2" type="ORF">MTR67_007016</name>
</gene>
<sequence>MMDVEVTPSFSTDIRYIEAEFTRQDVDKSIVTPADTSPEVNVDSFLVEAHSPTVTPLFAHGGGKIGLFQFKRRVLSPEGKDQVGGKKEQLVDCREVPLNNTMSPNDPEHNDAKGWGNTTMNYTNGPQLTNCRLTYDPSLWTVVGHQKPDLGPRTIDPPTTDRCLANGPLVKPWS</sequence>
<accession>A0AAF0Q4A6</accession>